<keyword evidence="5 10" id="KW-0808">Transferase</keyword>
<evidence type="ECO:0000259" key="11">
    <source>
        <dbReference type="Pfam" id="PF00712"/>
    </source>
</evidence>
<comment type="function">
    <text evidence="10">Confers DNA tethering and processivity to DNA polymerases and other proteins. Acts as a clamp, forming a ring around DNA (a reaction catalyzed by the clamp-loading complex) which diffuses in an ATP-independent manner freely and bidirectionally along dsDNA. Initially characterized for its ability to contact the catalytic subunit of DNA polymerase III (Pol III), a complex, multichain enzyme responsible for most of the replicative synthesis in bacteria; Pol III exhibits 3'-5' exonuclease proofreading activity. The beta chain is required for initiation of replication as well as for processivity of DNA replication.</text>
</comment>
<dbReference type="GO" id="GO:0009360">
    <property type="term" value="C:DNA polymerase III complex"/>
    <property type="evidence" value="ECO:0007669"/>
    <property type="project" value="InterPro"/>
</dbReference>
<evidence type="ECO:0000256" key="10">
    <source>
        <dbReference type="PIRNR" id="PIRNR000804"/>
    </source>
</evidence>
<keyword evidence="7 10" id="KW-0235">DNA replication</keyword>
<evidence type="ECO:0000256" key="2">
    <source>
        <dbReference type="ARBA" id="ARBA00010752"/>
    </source>
</evidence>
<dbReference type="Gene3D" id="3.10.150.10">
    <property type="entry name" value="DNA Polymerase III, subunit A, domain 2"/>
    <property type="match status" value="1"/>
</dbReference>
<comment type="subcellular location">
    <subcellularLocation>
        <location evidence="1 10">Cytoplasm</location>
    </subcellularLocation>
</comment>
<dbReference type="NCBIfam" id="TIGR00663">
    <property type="entry name" value="dnan"/>
    <property type="match status" value="1"/>
</dbReference>
<keyword evidence="6 10" id="KW-0548">Nucleotidyltransferase</keyword>
<dbReference type="CDD" id="cd00140">
    <property type="entry name" value="beta_clamp"/>
    <property type="match status" value="1"/>
</dbReference>
<comment type="similarity">
    <text evidence="2 10">Belongs to the beta sliding clamp family.</text>
</comment>
<dbReference type="InterPro" id="IPR022634">
    <property type="entry name" value="DNA_polIII_beta_N"/>
</dbReference>
<dbReference type="GO" id="GO:0008408">
    <property type="term" value="F:3'-5' exonuclease activity"/>
    <property type="evidence" value="ECO:0007669"/>
    <property type="project" value="InterPro"/>
</dbReference>
<evidence type="ECO:0000256" key="6">
    <source>
        <dbReference type="ARBA" id="ARBA00022695"/>
    </source>
</evidence>
<evidence type="ECO:0000259" key="12">
    <source>
        <dbReference type="Pfam" id="PF02767"/>
    </source>
</evidence>
<dbReference type="STRING" id="1121266.SAMN02745883_00821"/>
<dbReference type="Pfam" id="PF00712">
    <property type="entry name" value="DNA_pol3_beta"/>
    <property type="match status" value="1"/>
</dbReference>
<keyword evidence="15" id="KW-1185">Reference proteome</keyword>
<evidence type="ECO:0000256" key="4">
    <source>
        <dbReference type="ARBA" id="ARBA00022490"/>
    </source>
</evidence>
<dbReference type="GO" id="GO:0006271">
    <property type="term" value="P:DNA strand elongation involved in DNA replication"/>
    <property type="evidence" value="ECO:0007669"/>
    <property type="project" value="TreeGrafter"/>
</dbReference>
<keyword evidence="9" id="KW-0238">DNA-binding</keyword>
<evidence type="ECO:0000256" key="1">
    <source>
        <dbReference type="ARBA" id="ARBA00004496"/>
    </source>
</evidence>
<dbReference type="InterPro" id="IPR001001">
    <property type="entry name" value="DNA_polIII_beta"/>
</dbReference>
<dbReference type="Pfam" id="PF02767">
    <property type="entry name" value="DNA_pol3_beta_2"/>
    <property type="match status" value="1"/>
</dbReference>
<dbReference type="AlphaFoldDB" id="A0A1M6NCE3"/>
<dbReference type="PANTHER" id="PTHR30478">
    <property type="entry name" value="DNA POLYMERASE III SUBUNIT BETA"/>
    <property type="match status" value="1"/>
</dbReference>
<keyword evidence="8 10" id="KW-0239">DNA-directed DNA polymerase</keyword>
<organism evidence="14 15">
    <name type="scientific">Caminicella sporogenes DSM 14501</name>
    <dbReference type="NCBI Taxonomy" id="1121266"/>
    <lineage>
        <taxon>Bacteria</taxon>
        <taxon>Bacillati</taxon>
        <taxon>Bacillota</taxon>
        <taxon>Clostridia</taxon>
        <taxon>Peptostreptococcales</taxon>
        <taxon>Caminicellaceae</taxon>
        <taxon>Caminicella</taxon>
    </lineage>
</organism>
<evidence type="ECO:0000256" key="3">
    <source>
        <dbReference type="ARBA" id="ARBA00021035"/>
    </source>
</evidence>
<dbReference type="GO" id="GO:0003887">
    <property type="term" value="F:DNA-directed DNA polymerase activity"/>
    <property type="evidence" value="ECO:0007669"/>
    <property type="project" value="UniProtKB-UniRule"/>
</dbReference>
<evidence type="ECO:0000313" key="14">
    <source>
        <dbReference type="EMBL" id="SHJ93274.1"/>
    </source>
</evidence>
<sequence length="367" mass="41482">MKIICSQKKLSTAVNIVQKAVSTKTTLPILKGILLEAKNDKLKLVGNDLDIGIEHEIDTKIIREGSIVISSRIFGDIVRKLPDSDVEIDIDDNNNVYIKCGHSDFKLVGQPALEFPELPYVEEENTCIIDQDLLRNMIRQTIFATSQDETRPILTGALIEILNNNISMVAIDGYRLALRRAFIDTDIQNKAVIPSKTLNEINRILGSESDGNVYISFTDKHILFKIDETRIISRLLEGEFINYEQIIPREYKSKVRVNTKELLNSIERASLLAKEGKNNLIKFSIRDDFMNISSNVEIGSVNEEVAIELEGEDIDIGFNSKYLLEALKVMDSEEINLEFTTSVSPCIMKPADNENYIYLVLPVRLSK</sequence>
<dbReference type="InterPro" id="IPR022637">
    <property type="entry name" value="DNA_polIII_beta_cen"/>
</dbReference>
<evidence type="ECO:0000313" key="15">
    <source>
        <dbReference type="Proteomes" id="UP000184082"/>
    </source>
</evidence>
<evidence type="ECO:0000259" key="13">
    <source>
        <dbReference type="Pfam" id="PF02768"/>
    </source>
</evidence>
<dbReference type="PANTHER" id="PTHR30478:SF0">
    <property type="entry name" value="BETA SLIDING CLAMP"/>
    <property type="match status" value="1"/>
</dbReference>
<evidence type="ECO:0000256" key="9">
    <source>
        <dbReference type="ARBA" id="ARBA00023125"/>
    </source>
</evidence>
<dbReference type="PIRSF" id="PIRSF000804">
    <property type="entry name" value="DNA_pol_III_b"/>
    <property type="match status" value="1"/>
</dbReference>
<name>A0A1M6NCE3_9FIRM</name>
<dbReference type="InterPro" id="IPR022635">
    <property type="entry name" value="DNA_polIII_beta_C"/>
</dbReference>
<dbReference type="Proteomes" id="UP000184082">
    <property type="component" value="Unassembled WGS sequence"/>
</dbReference>
<accession>A0A1M6NCE3</accession>
<feature type="domain" description="DNA polymerase III beta sliding clamp C-terminal" evidence="13">
    <location>
        <begin position="245"/>
        <end position="364"/>
    </location>
</feature>
<evidence type="ECO:0000256" key="5">
    <source>
        <dbReference type="ARBA" id="ARBA00022679"/>
    </source>
</evidence>
<dbReference type="SUPFAM" id="SSF55979">
    <property type="entry name" value="DNA clamp"/>
    <property type="match status" value="3"/>
</dbReference>
<feature type="domain" description="DNA polymerase III beta sliding clamp N-terminal" evidence="11">
    <location>
        <begin position="1"/>
        <end position="119"/>
    </location>
</feature>
<comment type="subunit">
    <text evidence="10">Forms a ring-shaped head-to-tail homodimer around DNA.</text>
</comment>
<dbReference type="InterPro" id="IPR046938">
    <property type="entry name" value="DNA_clamp_sf"/>
</dbReference>
<protein>
    <recommendedName>
        <fullName evidence="3 10">Beta sliding clamp</fullName>
    </recommendedName>
</protein>
<dbReference type="EMBL" id="FRAJ01000006">
    <property type="protein sequence ID" value="SHJ93274.1"/>
    <property type="molecule type" value="Genomic_DNA"/>
</dbReference>
<dbReference type="GO" id="GO:0003677">
    <property type="term" value="F:DNA binding"/>
    <property type="evidence" value="ECO:0007669"/>
    <property type="project" value="UniProtKB-UniRule"/>
</dbReference>
<evidence type="ECO:0000256" key="7">
    <source>
        <dbReference type="ARBA" id="ARBA00022705"/>
    </source>
</evidence>
<proteinExistence type="inferred from homology"/>
<dbReference type="Gene3D" id="3.70.10.10">
    <property type="match status" value="1"/>
</dbReference>
<dbReference type="RefSeq" id="WP_072966110.1">
    <property type="nucleotide sequence ID" value="NZ_FRAJ01000006.1"/>
</dbReference>
<dbReference type="SMART" id="SM00480">
    <property type="entry name" value="POL3Bc"/>
    <property type="match status" value="1"/>
</dbReference>
<dbReference type="GO" id="GO:0005737">
    <property type="term" value="C:cytoplasm"/>
    <property type="evidence" value="ECO:0007669"/>
    <property type="project" value="UniProtKB-SubCell"/>
</dbReference>
<evidence type="ECO:0000256" key="8">
    <source>
        <dbReference type="ARBA" id="ARBA00022932"/>
    </source>
</evidence>
<gene>
    <name evidence="14" type="ORF">SAMN02745883_00821</name>
</gene>
<feature type="domain" description="DNA polymerase III beta sliding clamp central" evidence="12">
    <location>
        <begin position="129"/>
        <end position="240"/>
    </location>
</feature>
<dbReference type="Pfam" id="PF02768">
    <property type="entry name" value="DNA_pol3_beta_3"/>
    <property type="match status" value="1"/>
</dbReference>
<reference evidence="14 15" key="1">
    <citation type="submission" date="2016-11" db="EMBL/GenBank/DDBJ databases">
        <authorList>
            <person name="Jaros S."/>
            <person name="Januszkiewicz K."/>
            <person name="Wedrychowicz H."/>
        </authorList>
    </citation>
    <scope>NUCLEOTIDE SEQUENCE [LARGE SCALE GENOMIC DNA]</scope>
    <source>
        <strain evidence="14 15">DSM 14501</strain>
    </source>
</reference>
<keyword evidence="4 10" id="KW-0963">Cytoplasm</keyword>